<dbReference type="EMBL" id="AP013035">
    <property type="protein sequence ID" value="BAT71437.1"/>
    <property type="molecule type" value="Genomic_DNA"/>
</dbReference>
<keyword evidence="7" id="KW-1006">Bacterial flagellum protein export</keyword>
<feature type="compositionally biased region" description="Basic and acidic residues" evidence="8">
    <location>
        <begin position="46"/>
        <end position="55"/>
    </location>
</feature>
<reference evidence="11" key="1">
    <citation type="journal article" date="2018" name="Science">
        <title>A primordial and reversible TCA cycle in a facultatively chemolithoautotrophic thermophile.</title>
        <authorList>
            <person name="Nunoura T."/>
            <person name="Chikaraishi Y."/>
            <person name="Izaki R."/>
            <person name="Suwa T."/>
            <person name="Sato T."/>
            <person name="Harada T."/>
            <person name="Mori K."/>
            <person name="Kato Y."/>
            <person name="Miyazaki M."/>
            <person name="Shimamura S."/>
            <person name="Yanagawa K."/>
            <person name="Shuto A."/>
            <person name="Ohkouchi N."/>
            <person name="Fujita N."/>
            <person name="Takaki Y."/>
            <person name="Atomi H."/>
            <person name="Takai K."/>
        </authorList>
    </citation>
    <scope>NUCLEOTIDE SEQUENCE [LARGE SCALE GENOMIC DNA]</scope>
    <source>
        <strain evidence="11">DSM 17441 / JCM 13301 / NBRC 103674 / ABI70S6</strain>
    </source>
</reference>
<feature type="domain" description="Flagellar assembly protein FliH/Type III secretion system HrpE" evidence="9">
    <location>
        <begin position="160"/>
        <end position="246"/>
    </location>
</feature>
<dbReference type="RefSeq" id="WP_068549418.1">
    <property type="nucleotide sequence ID" value="NZ_AP013035.1"/>
</dbReference>
<name>A0A0S3QSW9_THET7</name>
<evidence type="ECO:0000259" key="9">
    <source>
        <dbReference type="Pfam" id="PF02108"/>
    </source>
</evidence>
<dbReference type="PANTHER" id="PTHR34982">
    <property type="entry name" value="YOP PROTEINS TRANSLOCATION PROTEIN L"/>
    <property type="match status" value="1"/>
</dbReference>
<keyword evidence="6" id="KW-0653">Protein transport</keyword>
<keyword evidence="10" id="KW-0282">Flagellum</keyword>
<dbReference type="Pfam" id="PF02108">
    <property type="entry name" value="FliH"/>
    <property type="match status" value="1"/>
</dbReference>
<accession>A0A0S3QSW9</accession>
<dbReference type="PANTHER" id="PTHR34982:SF1">
    <property type="entry name" value="FLAGELLAR ASSEMBLY PROTEIN FLIH"/>
    <property type="match status" value="1"/>
</dbReference>
<dbReference type="InterPro" id="IPR051472">
    <property type="entry name" value="T3SS_Stator/FliH"/>
</dbReference>
<evidence type="ECO:0000256" key="8">
    <source>
        <dbReference type="SAM" id="MobiDB-lite"/>
    </source>
</evidence>
<sequence>MRKSLRKKRVIKAEEALEKNIGSFCLIDVEVEDLKNTLGTPETNPEQDKTVEESVTKSSDPTQMVNIEELFENARKEGFNKGYKEGFEKGKSEGYQTGLKEGIESGKKDGFKKGYEKGFKAGKEEGRNIVETRYKGLLDRIQAGLQDLEKLKVDFEVGLNSLEDVVVGLVVESMKKLLFVIPEESLVRETVKELVNRVAEGQEARLVVNPKDWDIVKDNISVPSFVKVTTDVSLKRGSCIVETEAGFF</sequence>
<organism evidence="10 11">
    <name type="scientific">Thermosulfidibacter takaii (strain DSM 17441 / JCM 13301 / NBRC 103674 / ABI70S6)</name>
    <dbReference type="NCBI Taxonomy" id="1298851"/>
    <lineage>
        <taxon>Bacteria</taxon>
        <taxon>Pseudomonadati</taxon>
        <taxon>Thermosulfidibacterota</taxon>
        <taxon>Thermosulfidibacteria</taxon>
        <taxon>Thermosulfidibacterales</taxon>
        <taxon>Thermosulfidibacteraceae</taxon>
    </lineage>
</organism>
<keyword evidence="5" id="KW-1005">Bacterial flagellum biogenesis</keyword>
<dbReference type="GO" id="GO:0015031">
    <property type="term" value="P:protein transport"/>
    <property type="evidence" value="ECO:0007669"/>
    <property type="project" value="UniProtKB-KW"/>
</dbReference>
<dbReference type="STRING" id="1298851.TST_0631"/>
<evidence type="ECO:0000256" key="2">
    <source>
        <dbReference type="ARBA" id="ARBA00006602"/>
    </source>
</evidence>
<evidence type="ECO:0000256" key="1">
    <source>
        <dbReference type="ARBA" id="ARBA00003041"/>
    </source>
</evidence>
<feature type="region of interest" description="Disordered" evidence="8">
    <location>
        <begin position="37"/>
        <end position="60"/>
    </location>
</feature>
<evidence type="ECO:0000313" key="10">
    <source>
        <dbReference type="EMBL" id="BAT71437.1"/>
    </source>
</evidence>
<comment type="similarity">
    <text evidence="2">Belongs to the FliH family.</text>
</comment>
<proteinExistence type="inferred from homology"/>
<evidence type="ECO:0000256" key="3">
    <source>
        <dbReference type="ARBA" id="ARBA00016507"/>
    </source>
</evidence>
<dbReference type="KEGG" id="ttk:TST_0631"/>
<keyword evidence="11" id="KW-1185">Reference proteome</keyword>
<gene>
    <name evidence="10" type="primary">fliH</name>
    <name evidence="10" type="ORF">TST_0631</name>
</gene>
<keyword evidence="4" id="KW-0813">Transport</keyword>
<evidence type="ECO:0000256" key="6">
    <source>
        <dbReference type="ARBA" id="ARBA00022927"/>
    </source>
</evidence>
<keyword evidence="10" id="KW-0969">Cilium</keyword>
<keyword evidence="10" id="KW-0966">Cell projection</keyword>
<comment type="function">
    <text evidence="1">Needed for flagellar regrowth and assembly.</text>
</comment>
<dbReference type="InterPro" id="IPR018035">
    <property type="entry name" value="Flagellar_FliH/T3SS_HrpE"/>
</dbReference>
<evidence type="ECO:0000256" key="4">
    <source>
        <dbReference type="ARBA" id="ARBA00022448"/>
    </source>
</evidence>
<dbReference type="GO" id="GO:0044781">
    <property type="term" value="P:bacterial-type flagellum organization"/>
    <property type="evidence" value="ECO:0007669"/>
    <property type="project" value="UniProtKB-KW"/>
</dbReference>
<dbReference type="Proteomes" id="UP000063234">
    <property type="component" value="Chromosome"/>
</dbReference>
<dbReference type="GO" id="GO:0005829">
    <property type="term" value="C:cytosol"/>
    <property type="evidence" value="ECO:0007669"/>
    <property type="project" value="TreeGrafter"/>
</dbReference>
<evidence type="ECO:0000256" key="7">
    <source>
        <dbReference type="ARBA" id="ARBA00023225"/>
    </source>
</evidence>
<evidence type="ECO:0000313" key="11">
    <source>
        <dbReference type="Proteomes" id="UP000063234"/>
    </source>
</evidence>
<evidence type="ECO:0000256" key="5">
    <source>
        <dbReference type="ARBA" id="ARBA00022795"/>
    </source>
</evidence>
<protein>
    <recommendedName>
        <fullName evidence="3">Flagellar assembly protein FliH</fullName>
    </recommendedName>
</protein>
<dbReference type="OrthoDB" id="8480773at2"/>
<dbReference type="AlphaFoldDB" id="A0A0S3QSW9"/>